<keyword evidence="2" id="KW-0472">Membrane</keyword>
<dbReference type="Proteomes" id="UP000642748">
    <property type="component" value="Unassembled WGS sequence"/>
</dbReference>
<proteinExistence type="predicted"/>
<dbReference type="EMBL" id="BONZ01000013">
    <property type="protein sequence ID" value="GIH13141.1"/>
    <property type="molecule type" value="Genomic_DNA"/>
</dbReference>
<name>A0A8J3QM62_9ACTN</name>
<evidence type="ECO:0000313" key="4">
    <source>
        <dbReference type="Proteomes" id="UP000642748"/>
    </source>
</evidence>
<feature type="transmembrane region" description="Helical" evidence="2">
    <location>
        <begin position="114"/>
        <end position="135"/>
    </location>
</feature>
<evidence type="ECO:0000256" key="2">
    <source>
        <dbReference type="SAM" id="Phobius"/>
    </source>
</evidence>
<reference evidence="3" key="1">
    <citation type="submission" date="2021-01" db="EMBL/GenBank/DDBJ databases">
        <title>Whole genome shotgun sequence of Rugosimonospora africana NBRC 104875.</title>
        <authorList>
            <person name="Komaki H."/>
            <person name="Tamura T."/>
        </authorList>
    </citation>
    <scope>NUCLEOTIDE SEQUENCE</scope>
    <source>
        <strain evidence="3">NBRC 104875</strain>
    </source>
</reference>
<feature type="compositionally biased region" description="Polar residues" evidence="1">
    <location>
        <begin position="178"/>
        <end position="189"/>
    </location>
</feature>
<evidence type="ECO:0000256" key="1">
    <source>
        <dbReference type="SAM" id="MobiDB-lite"/>
    </source>
</evidence>
<feature type="region of interest" description="Disordered" evidence="1">
    <location>
        <begin position="168"/>
        <end position="220"/>
    </location>
</feature>
<comment type="caution">
    <text evidence="3">The sequence shown here is derived from an EMBL/GenBank/DDBJ whole genome shotgun (WGS) entry which is preliminary data.</text>
</comment>
<gene>
    <name evidence="3" type="ORF">Raf01_13130</name>
</gene>
<organism evidence="3 4">
    <name type="scientific">Rugosimonospora africana</name>
    <dbReference type="NCBI Taxonomy" id="556532"/>
    <lineage>
        <taxon>Bacteria</taxon>
        <taxon>Bacillati</taxon>
        <taxon>Actinomycetota</taxon>
        <taxon>Actinomycetes</taxon>
        <taxon>Micromonosporales</taxon>
        <taxon>Micromonosporaceae</taxon>
        <taxon>Rugosimonospora</taxon>
    </lineage>
</organism>
<sequence>MLKRSQARRRTHGEMARAELGEGFDHLRQAATHAADGVGAAVGPKLSSAMDLVGPGTDRVRDVASQGWDTTVAALTPLMDAARTGATEAGRKTAARARKKMTKKKTSRMSGKRTGIMVGLLAVGVAAGAVGAMAARRRSRSRWEEYESGGYSMAGDQAQAVLDSTRSAMDMAAGKTSGGDTATAPSDQLGNGKDPAPPRPGQGPEGTADKAGTATKNSRG</sequence>
<keyword evidence="2" id="KW-0812">Transmembrane</keyword>
<feature type="compositionally biased region" description="Basic residues" evidence="1">
    <location>
        <begin position="93"/>
        <end position="111"/>
    </location>
</feature>
<keyword evidence="2" id="KW-1133">Transmembrane helix</keyword>
<accession>A0A8J3QM62</accession>
<protein>
    <submittedName>
        <fullName evidence="3">Uncharacterized protein</fullName>
    </submittedName>
</protein>
<feature type="region of interest" description="Disordered" evidence="1">
    <location>
        <begin position="84"/>
        <end position="111"/>
    </location>
</feature>
<keyword evidence="4" id="KW-1185">Reference proteome</keyword>
<evidence type="ECO:0000313" key="3">
    <source>
        <dbReference type="EMBL" id="GIH13141.1"/>
    </source>
</evidence>
<dbReference type="AlphaFoldDB" id="A0A8J3QM62"/>
<dbReference type="RefSeq" id="WP_203916824.1">
    <property type="nucleotide sequence ID" value="NZ_BONZ01000013.1"/>
</dbReference>